<dbReference type="InterPro" id="IPR034085">
    <property type="entry name" value="TOG"/>
</dbReference>
<evidence type="ECO:0000256" key="2">
    <source>
        <dbReference type="ARBA" id="ARBA00022490"/>
    </source>
</evidence>
<dbReference type="GO" id="GO:0046785">
    <property type="term" value="P:microtubule polymerization"/>
    <property type="evidence" value="ECO:0007669"/>
    <property type="project" value="InterPro"/>
</dbReference>
<proteinExistence type="predicted"/>
<dbReference type="InterPro" id="IPR016024">
    <property type="entry name" value="ARM-type_fold"/>
</dbReference>
<dbReference type="SMART" id="SM01349">
    <property type="entry name" value="TOG"/>
    <property type="match status" value="1"/>
</dbReference>
<evidence type="ECO:0000259" key="5">
    <source>
        <dbReference type="SMART" id="SM01349"/>
    </source>
</evidence>
<organism evidence="6 7">
    <name type="scientific">Diaphorina citri</name>
    <name type="common">Asian citrus psyllid</name>
    <dbReference type="NCBI Taxonomy" id="121845"/>
    <lineage>
        <taxon>Eukaryota</taxon>
        <taxon>Metazoa</taxon>
        <taxon>Ecdysozoa</taxon>
        <taxon>Arthropoda</taxon>
        <taxon>Hexapoda</taxon>
        <taxon>Insecta</taxon>
        <taxon>Pterygota</taxon>
        <taxon>Neoptera</taxon>
        <taxon>Paraneoptera</taxon>
        <taxon>Hemiptera</taxon>
        <taxon>Sternorrhyncha</taxon>
        <taxon>Psylloidea</taxon>
        <taxon>Psyllidae</taxon>
        <taxon>Diaphorininae</taxon>
        <taxon>Diaphorina</taxon>
    </lineage>
</organism>
<dbReference type="SUPFAM" id="SSF48371">
    <property type="entry name" value="ARM repeat"/>
    <property type="match status" value="1"/>
</dbReference>
<dbReference type="GO" id="GO:0007051">
    <property type="term" value="P:spindle organization"/>
    <property type="evidence" value="ECO:0007669"/>
    <property type="project" value="InterPro"/>
</dbReference>
<dbReference type="RefSeq" id="XP_026687235.1">
    <property type="nucleotide sequence ID" value="XM_026831434.1"/>
</dbReference>
<dbReference type="Gene3D" id="1.25.10.10">
    <property type="entry name" value="Leucine-rich Repeat Variant"/>
    <property type="match status" value="2"/>
</dbReference>
<dbReference type="Pfam" id="PF21041">
    <property type="entry name" value="XMAP215_CLASP_TOG"/>
    <property type="match status" value="1"/>
</dbReference>
<dbReference type="PaxDb" id="121845-A0A3Q0JK83"/>
<dbReference type="AlphaFoldDB" id="A0A3Q0JK83"/>
<dbReference type="Proteomes" id="UP000079169">
    <property type="component" value="Unplaced"/>
</dbReference>
<feature type="region of interest" description="Disordered" evidence="4">
    <location>
        <begin position="287"/>
        <end position="314"/>
    </location>
</feature>
<dbReference type="GO" id="GO:0061863">
    <property type="term" value="F:microtubule plus end polymerase"/>
    <property type="evidence" value="ECO:0007669"/>
    <property type="project" value="InterPro"/>
</dbReference>
<dbReference type="GeneID" id="113471943"/>
<feature type="region of interest" description="Disordered" evidence="4">
    <location>
        <begin position="330"/>
        <end position="398"/>
    </location>
</feature>
<protein>
    <submittedName>
        <fullName evidence="7">Protein mini spindles-like</fullName>
    </submittedName>
</protein>
<evidence type="ECO:0000256" key="4">
    <source>
        <dbReference type="SAM" id="MobiDB-lite"/>
    </source>
</evidence>
<evidence type="ECO:0000256" key="1">
    <source>
        <dbReference type="ARBA" id="ARBA00004245"/>
    </source>
</evidence>
<sequence>MNGLNTTKLVRKIHDMKLLKSPEFNKFLGLIKKFVTDSNAVAQEKGLEATLAYVENAAVAGRTVGEVVSGIVNKCIAAPKAKTKDLSLQIILMYIEIEKQDIVMEELIKGLDHKTPKNIAACVNAITCALRDFILWRISFYVFTNDGTFLLGTPPLFTILIRSRDRLRGRRCQGNQPVVENQGRGLRVRGVTELEAEFEKVKGERAVPVRYLRSQQAKQAEVAQDEEDAVDGDPTVRENSMVAIGTAMKVVGEKAIGPFLEDVNDANKMAKIKEYCDKAVLCVKQPKPQKERPTTAPPKNAPAKSASGGNVPKVVKTGGAAKVVKSGGAINSATMTRKPAPGAKVKPGGSSGGSGGAAKSSSSTKLGPSGGTKVTSEKDLSDEEVEERAGEMLPPNMVADLTDVNWKTRLAAMEQLLP</sequence>
<feature type="domain" description="TOG" evidence="5">
    <location>
        <begin position="2"/>
        <end position="287"/>
    </location>
</feature>
<dbReference type="InterPro" id="IPR011989">
    <property type="entry name" value="ARM-like"/>
</dbReference>
<keyword evidence="3" id="KW-0206">Cytoskeleton</keyword>
<dbReference type="GO" id="GO:0051010">
    <property type="term" value="F:microtubule plus-end binding"/>
    <property type="evidence" value="ECO:0007669"/>
    <property type="project" value="InterPro"/>
</dbReference>
<evidence type="ECO:0000256" key="3">
    <source>
        <dbReference type="ARBA" id="ARBA00023212"/>
    </source>
</evidence>
<dbReference type="InterPro" id="IPR045110">
    <property type="entry name" value="XMAP215"/>
</dbReference>
<dbReference type="GO" id="GO:0030951">
    <property type="term" value="P:establishment or maintenance of microtubule cytoskeleton polarity"/>
    <property type="evidence" value="ECO:0007669"/>
    <property type="project" value="InterPro"/>
</dbReference>
<dbReference type="PANTHER" id="PTHR12609">
    <property type="entry name" value="MICROTUBULE ASSOCIATED PROTEIN XMAP215"/>
    <property type="match status" value="1"/>
</dbReference>
<keyword evidence="6" id="KW-1185">Reference proteome</keyword>
<dbReference type="InterPro" id="IPR048491">
    <property type="entry name" value="XMAP215_CLASP_TOG"/>
</dbReference>
<evidence type="ECO:0000313" key="7">
    <source>
        <dbReference type="RefSeq" id="XP_026687235.1"/>
    </source>
</evidence>
<feature type="compositionally biased region" description="Low complexity" evidence="4">
    <location>
        <begin position="301"/>
        <end position="314"/>
    </location>
</feature>
<dbReference type="GO" id="GO:0005856">
    <property type="term" value="C:cytoskeleton"/>
    <property type="evidence" value="ECO:0007669"/>
    <property type="project" value="UniProtKB-SubCell"/>
</dbReference>
<evidence type="ECO:0000313" key="6">
    <source>
        <dbReference type="Proteomes" id="UP000079169"/>
    </source>
</evidence>
<name>A0A3Q0JK83_DIACI</name>
<dbReference type="KEGG" id="dci:113471943"/>
<reference evidence="7" key="1">
    <citation type="submission" date="2025-08" db="UniProtKB">
        <authorList>
            <consortium name="RefSeq"/>
        </authorList>
    </citation>
    <scope>IDENTIFICATION</scope>
</reference>
<accession>A0A3Q0JK83</accession>
<gene>
    <name evidence="7" type="primary">LOC113471943</name>
</gene>
<dbReference type="STRING" id="121845.A0A3Q0JK83"/>
<keyword evidence="2" id="KW-0963">Cytoplasm</keyword>
<comment type="subcellular location">
    <subcellularLocation>
        <location evidence="1">Cytoplasm</location>
        <location evidence="1">Cytoskeleton</location>
    </subcellularLocation>
</comment>
<feature type="non-terminal residue" evidence="7">
    <location>
        <position position="418"/>
    </location>
</feature>